<dbReference type="Proteomes" id="UP000678393">
    <property type="component" value="Unassembled WGS sequence"/>
</dbReference>
<comment type="caution">
    <text evidence="1">The sequence shown here is derived from an EMBL/GenBank/DDBJ whole genome shotgun (WGS) entry which is preliminary data.</text>
</comment>
<dbReference type="AlphaFoldDB" id="A0A8S3YPX3"/>
<protein>
    <submittedName>
        <fullName evidence="1">Uncharacterized protein</fullName>
    </submittedName>
</protein>
<proteinExistence type="predicted"/>
<evidence type="ECO:0000313" key="1">
    <source>
        <dbReference type="EMBL" id="CAG5119174.1"/>
    </source>
</evidence>
<reference evidence="1" key="1">
    <citation type="submission" date="2021-04" db="EMBL/GenBank/DDBJ databases">
        <authorList>
            <consortium name="Molecular Ecology Group"/>
        </authorList>
    </citation>
    <scope>NUCLEOTIDE SEQUENCE</scope>
</reference>
<sequence length="236" mass="25187">CPALQPRILNGQKVTDDCPYSGISNITFEKGTISCGNAVFTIATVNGNTKPTFLTTGALKDIIEGGRDANIVFEIQIGNQKYPILPGLFTLYNGPDGTAFIDLDPAYSRLLDSLGGCQKEACAYNNATMYGLIDFNTCKILSYGTSDAELTSQDGLYEANVIPNEGGCTNIPDESGSANSKCYKAVSGRNLMCTADLGAPVYCYALKSKEWILQGVAAFQSGCDESSEFRVLPYPG</sequence>
<keyword evidence="2" id="KW-1185">Reference proteome</keyword>
<organism evidence="1 2">
    <name type="scientific">Candidula unifasciata</name>
    <dbReference type="NCBI Taxonomy" id="100452"/>
    <lineage>
        <taxon>Eukaryota</taxon>
        <taxon>Metazoa</taxon>
        <taxon>Spiralia</taxon>
        <taxon>Lophotrochozoa</taxon>
        <taxon>Mollusca</taxon>
        <taxon>Gastropoda</taxon>
        <taxon>Heterobranchia</taxon>
        <taxon>Euthyneura</taxon>
        <taxon>Panpulmonata</taxon>
        <taxon>Eupulmonata</taxon>
        <taxon>Stylommatophora</taxon>
        <taxon>Helicina</taxon>
        <taxon>Helicoidea</taxon>
        <taxon>Geomitridae</taxon>
        <taxon>Candidula</taxon>
    </lineage>
</organism>
<dbReference type="EMBL" id="CAJHNH020000668">
    <property type="protein sequence ID" value="CAG5119174.1"/>
    <property type="molecule type" value="Genomic_DNA"/>
</dbReference>
<evidence type="ECO:0000313" key="2">
    <source>
        <dbReference type="Proteomes" id="UP000678393"/>
    </source>
</evidence>
<accession>A0A8S3YPX3</accession>
<feature type="non-terminal residue" evidence="1">
    <location>
        <position position="236"/>
    </location>
</feature>
<gene>
    <name evidence="1" type="ORF">CUNI_LOCUS4732</name>
</gene>
<name>A0A8S3YPX3_9EUPU</name>
<dbReference type="Gene3D" id="2.40.10.10">
    <property type="entry name" value="Trypsin-like serine proteases"/>
    <property type="match status" value="1"/>
</dbReference>
<dbReference type="SUPFAM" id="SSF50494">
    <property type="entry name" value="Trypsin-like serine proteases"/>
    <property type="match status" value="1"/>
</dbReference>
<dbReference type="InterPro" id="IPR009003">
    <property type="entry name" value="Peptidase_S1_PA"/>
</dbReference>
<dbReference type="OrthoDB" id="6147673at2759"/>
<dbReference type="InterPro" id="IPR043504">
    <property type="entry name" value="Peptidase_S1_PA_chymotrypsin"/>
</dbReference>